<feature type="region of interest" description="Disordered" evidence="1">
    <location>
        <begin position="59"/>
        <end position="82"/>
    </location>
</feature>
<dbReference type="RefSeq" id="XP_005106401.1">
    <property type="nucleotide sequence ID" value="XM_005106344.1"/>
</dbReference>
<sequence length="114" mass="12955">MASSKPMNVRLKQRAVIEFLTAEGAAPIDSHRRMKHVYGEACVDVSTVRRWTKEFAETNPAETDLHNQARCGRPNSASDVQHQERVDEIIRAILTRYTDEGEAFLRRIVTGDET</sequence>
<evidence type="ECO:0000313" key="2">
    <source>
        <dbReference type="Proteomes" id="UP000694888"/>
    </source>
</evidence>
<dbReference type="PANTHER" id="PTHR46060">
    <property type="entry name" value="MARINER MOS1 TRANSPOSASE-LIKE PROTEIN"/>
    <property type="match status" value="1"/>
</dbReference>
<proteinExistence type="predicted"/>
<organism evidence="2 3">
    <name type="scientific">Aplysia californica</name>
    <name type="common">California sea hare</name>
    <dbReference type="NCBI Taxonomy" id="6500"/>
    <lineage>
        <taxon>Eukaryota</taxon>
        <taxon>Metazoa</taxon>
        <taxon>Spiralia</taxon>
        <taxon>Lophotrochozoa</taxon>
        <taxon>Mollusca</taxon>
        <taxon>Gastropoda</taxon>
        <taxon>Heterobranchia</taxon>
        <taxon>Euthyneura</taxon>
        <taxon>Tectipleura</taxon>
        <taxon>Aplysiida</taxon>
        <taxon>Aplysioidea</taxon>
        <taxon>Aplysiidae</taxon>
        <taxon>Aplysia</taxon>
    </lineage>
</organism>
<dbReference type="PANTHER" id="PTHR46060:SF1">
    <property type="entry name" value="MARINER MOS1 TRANSPOSASE-LIKE PROTEIN"/>
    <property type="match status" value="1"/>
</dbReference>
<evidence type="ECO:0000256" key="1">
    <source>
        <dbReference type="SAM" id="MobiDB-lite"/>
    </source>
</evidence>
<reference evidence="3" key="1">
    <citation type="submission" date="2025-08" db="UniProtKB">
        <authorList>
            <consortium name="RefSeq"/>
        </authorList>
    </citation>
    <scope>IDENTIFICATION</scope>
</reference>
<dbReference type="InterPro" id="IPR052709">
    <property type="entry name" value="Transposase-MT_Hybrid"/>
</dbReference>
<dbReference type="GeneID" id="101846684"/>
<dbReference type="Proteomes" id="UP000694888">
    <property type="component" value="Unplaced"/>
</dbReference>
<name>A0ABM0K1A4_APLCA</name>
<keyword evidence="2" id="KW-1185">Reference proteome</keyword>
<accession>A0ABM0K1A4</accession>
<evidence type="ECO:0000313" key="3">
    <source>
        <dbReference type="RefSeq" id="XP_005106401.1"/>
    </source>
</evidence>
<gene>
    <name evidence="3" type="primary">LOC101846684</name>
</gene>
<protein>
    <submittedName>
        <fullName evidence="3">Uncharacterized protein LOC101846684</fullName>
    </submittedName>
</protein>